<organism evidence="2 3">
    <name type="scientific">Kingdonia uniflora</name>
    <dbReference type="NCBI Taxonomy" id="39325"/>
    <lineage>
        <taxon>Eukaryota</taxon>
        <taxon>Viridiplantae</taxon>
        <taxon>Streptophyta</taxon>
        <taxon>Embryophyta</taxon>
        <taxon>Tracheophyta</taxon>
        <taxon>Spermatophyta</taxon>
        <taxon>Magnoliopsida</taxon>
        <taxon>Ranunculales</taxon>
        <taxon>Circaeasteraceae</taxon>
        <taxon>Kingdonia</taxon>
    </lineage>
</organism>
<evidence type="ECO:0000313" key="3">
    <source>
        <dbReference type="Proteomes" id="UP000541444"/>
    </source>
</evidence>
<keyword evidence="1" id="KW-0812">Transmembrane</keyword>
<gene>
    <name evidence="2" type="ORF">GIB67_003069</name>
</gene>
<name>A0A7J7N5Z3_9MAGN</name>
<dbReference type="EMBL" id="JACGCM010001019">
    <property type="protein sequence ID" value="KAF6162523.1"/>
    <property type="molecule type" value="Genomic_DNA"/>
</dbReference>
<comment type="caution">
    <text evidence="2">The sequence shown here is derived from an EMBL/GenBank/DDBJ whole genome shotgun (WGS) entry which is preliminary data.</text>
</comment>
<sequence length="92" mass="10045">MAFDSKLVLLPAIVLIYLRISLGVLWVLEACSLSTVVVIGGWLECLIPFESVESPGLLVVGGKQIACAWWLVVDVELLIVCLRIVCLPYSDT</sequence>
<protein>
    <submittedName>
        <fullName evidence="2">Uncharacterized protein</fullName>
    </submittedName>
</protein>
<keyword evidence="3" id="KW-1185">Reference proteome</keyword>
<dbReference type="AlphaFoldDB" id="A0A7J7N5Z3"/>
<accession>A0A7J7N5Z3</accession>
<dbReference type="Proteomes" id="UP000541444">
    <property type="component" value="Unassembled WGS sequence"/>
</dbReference>
<evidence type="ECO:0000313" key="2">
    <source>
        <dbReference type="EMBL" id="KAF6162523.1"/>
    </source>
</evidence>
<keyword evidence="1" id="KW-1133">Transmembrane helix</keyword>
<proteinExistence type="predicted"/>
<keyword evidence="1" id="KW-0472">Membrane</keyword>
<reference evidence="2 3" key="1">
    <citation type="journal article" date="2020" name="IScience">
        <title>Genome Sequencing of the Endangered Kingdonia uniflora (Circaeasteraceae, Ranunculales) Reveals Potential Mechanisms of Evolutionary Specialization.</title>
        <authorList>
            <person name="Sun Y."/>
            <person name="Deng T."/>
            <person name="Zhang A."/>
            <person name="Moore M.J."/>
            <person name="Landis J.B."/>
            <person name="Lin N."/>
            <person name="Zhang H."/>
            <person name="Zhang X."/>
            <person name="Huang J."/>
            <person name="Zhang X."/>
            <person name="Sun H."/>
            <person name="Wang H."/>
        </authorList>
    </citation>
    <scope>NUCLEOTIDE SEQUENCE [LARGE SCALE GENOMIC DNA]</scope>
    <source>
        <strain evidence="2">TB1705</strain>
        <tissue evidence="2">Leaf</tissue>
    </source>
</reference>
<evidence type="ECO:0000256" key="1">
    <source>
        <dbReference type="SAM" id="Phobius"/>
    </source>
</evidence>
<feature type="transmembrane region" description="Helical" evidence="1">
    <location>
        <begin position="7"/>
        <end position="28"/>
    </location>
</feature>